<feature type="non-terminal residue" evidence="2">
    <location>
        <position position="1"/>
    </location>
</feature>
<dbReference type="KEGG" id="vcn:VOLCADRAFT_55820"/>
<accession>D8TJ93</accession>
<dbReference type="Gene3D" id="2.30.110.10">
    <property type="entry name" value="Electron Transport, Fmn-binding Protein, Chain A"/>
    <property type="match status" value="1"/>
</dbReference>
<dbReference type="GO" id="GO:0005737">
    <property type="term" value="C:cytoplasm"/>
    <property type="evidence" value="ECO:0007669"/>
    <property type="project" value="UniProtKB-ARBA"/>
</dbReference>
<organism evidence="3">
    <name type="scientific">Volvox carteri f. nagariensis</name>
    <dbReference type="NCBI Taxonomy" id="3068"/>
    <lineage>
        <taxon>Eukaryota</taxon>
        <taxon>Viridiplantae</taxon>
        <taxon>Chlorophyta</taxon>
        <taxon>core chlorophytes</taxon>
        <taxon>Chlorophyceae</taxon>
        <taxon>CS clade</taxon>
        <taxon>Chlamydomonadales</taxon>
        <taxon>Volvocaceae</taxon>
        <taxon>Volvox</taxon>
    </lineage>
</organism>
<dbReference type="InterPro" id="IPR012349">
    <property type="entry name" value="Split_barrel_FMN-bd"/>
</dbReference>
<keyword evidence="3" id="KW-1185">Reference proteome</keyword>
<dbReference type="Proteomes" id="UP000001058">
    <property type="component" value="Unassembled WGS sequence"/>
</dbReference>
<evidence type="ECO:0000313" key="3">
    <source>
        <dbReference type="Proteomes" id="UP000001058"/>
    </source>
</evidence>
<dbReference type="SUPFAM" id="SSF50475">
    <property type="entry name" value="FMN-binding split barrel"/>
    <property type="match status" value="1"/>
</dbReference>
<evidence type="ECO:0000259" key="1">
    <source>
        <dbReference type="Pfam" id="PF13883"/>
    </source>
</evidence>
<dbReference type="eggNOG" id="KOG3374">
    <property type="taxonomic scope" value="Eukaryota"/>
</dbReference>
<dbReference type="Pfam" id="PF13883">
    <property type="entry name" value="CREG_beta-barrel"/>
    <property type="match status" value="1"/>
</dbReference>
<dbReference type="PANTHER" id="PTHR13343:SF17">
    <property type="entry name" value="CELLULAR REPRESSOR OF E1A-STIMULATED GENES, ISOFORM A"/>
    <property type="match status" value="1"/>
</dbReference>
<dbReference type="GeneID" id="9617644"/>
<reference evidence="2 3" key="1">
    <citation type="journal article" date="2010" name="Science">
        <title>Genomic analysis of organismal complexity in the multicellular green alga Volvox carteri.</title>
        <authorList>
            <person name="Prochnik S.E."/>
            <person name="Umen J."/>
            <person name="Nedelcu A.M."/>
            <person name="Hallmann A."/>
            <person name="Miller S.M."/>
            <person name="Nishii I."/>
            <person name="Ferris P."/>
            <person name="Kuo A."/>
            <person name="Mitros T."/>
            <person name="Fritz-Laylin L.K."/>
            <person name="Hellsten U."/>
            <person name="Chapman J."/>
            <person name="Simakov O."/>
            <person name="Rensing S.A."/>
            <person name="Terry A."/>
            <person name="Pangilinan J."/>
            <person name="Kapitonov V."/>
            <person name="Jurka J."/>
            <person name="Salamov A."/>
            <person name="Shapiro H."/>
            <person name="Schmutz J."/>
            <person name="Grimwood J."/>
            <person name="Lindquist E."/>
            <person name="Lucas S."/>
            <person name="Grigoriev I.V."/>
            <person name="Schmitt R."/>
            <person name="Kirk D."/>
            <person name="Rokhsar D.S."/>
        </authorList>
    </citation>
    <scope>NUCLEOTIDE SEQUENCE [LARGE SCALE GENOMIC DNA]</scope>
    <source>
        <strain evidence="3">f. Nagariensis / Eve</strain>
    </source>
</reference>
<sequence>RPPYEEHALMARWLVHETTWGVLSTLDQDTGEPVGGVVSHSDGPRNSPRGRLFFYVTPMDELTQNVMAVASSSAAWGQPCGGLDPEDPACARATLLGRMQPVAAEDREEAQAALFSRHPRMADWPADHHFKFFELQVEEVHLLDWYGGMAIISGEDYYAALEADEL</sequence>
<dbReference type="EMBL" id="GL378324">
    <property type="protein sequence ID" value="EFJ52334.1"/>
    <property type="molecule type" value="Genomic_DNA"/>
</dbReference>
<protein>
    <recommendedName>
        <fullName evidence="1">CREG-like beta-barrel domain-containing protein</fullName>
    </recommendedName>
</protein>
<dbReference type="AlphaFoldDB" id="D8TJ93"/>
<dbReference type="RefSeq" id="XP_002946407.1">
    <property type="nucleotide sequence ID" value="XM_002946361.1"/>
</dbReference>
<dbReference type="FunCoup" id="D8TJ93">
    <property type="interactions" value="185"/>
</dbReference>
<dbReference type="OrthoDB" id="46836at2759"/>
<name>D8TJ93_VOLCA</name>
<gene>
    <name evidence="2" type="ORF">VOLCADRAFT_55820</name>
</gene>
<feature type="domain" description="CREG-like beta-barrel" evidence="1">
    <location>
        <begin position="2"/>
        <end position="158"/>
    </location>
</feature>
<evidence type="ECO:0000313" key="2">
    <source>
        <dbReference type="EMBL" id="EFJ52334.1"/>
    </source>
</evidence>
<proteinExistence type="predicted"/>
<dbReference type="PANTHER" id="PTHR13343">
    <property type="entry name" value="CREG1 PROTEIN"/>
    <property type="match status" value="1"/>
</dbReference>
<dbReference type="InterPro" id="IPR055343">
    <property type="entry name" value="CREG_beta-barrel"/>
</dbReference>
<dbReference type="InParanoid" id="D8TJ93"/>